<feature type="domain" description="Calcineurin-like phosphoesterase" evidence="1">
    <location>
        <begin position="7"/>
        <end position="210"/>
    </location>
</feature>
<protein>
    <submittedName>
        <fullName evidence="2">Metallophosphoesterase</fullName>
    </submittedName>
</protein>
<proteinExistence type="predicted"/>
<dbReference type="Pfam" id="PF00149">
    <property type="entry name" value="Metallophos"/>
    <property type="match status" value="1"/>
</dbReference>
<evidence type="ECO:0000259" key="1">
    <source>
        <dbReference type="Pfam" id="PF00149"/>
    </source>
</evidence>
<gene>
    <name evidence="2" type="ORF">D6Z83_00160</name>
    <name evidence="3" type="ORF">EBE87_18930</name>
</gene>
<dbReference type="RefSeq" id="WP_120636302.1">
    <property type="nucleotide sequence ID" value="NZ_RAQU01000001.1"/>
</dbReference>
<dbReference type="AlphaFoldDB" id="A0A3A9JQX3"/>
<dbReference type="Proteomes" id="UP000274097">
    <property type="component" value="Unassembled WGS sequence"/>
</dbReference>
<name>A0A3A9JQX3_9PROT</name>
<dbReference type="OrthoDB" id="7831721at2"/>
<comment type="caution">
    <text evidence="2">The sequence shown here is derived from an EMBL/GenBank/DDBJ whole genome shotgun (WGS) entry which is preliminary data.</text>
</comment>
<dbReference type="EMBL" id="RFLX01000016">
    <property type="protein sequence ID" value="RMI19724.1"/>
    <property type="molecule type" value="Genomic_DNA"/>
</dbReference>
<reference evidence="2 5" key="1">
    <citation type="submission" date="2018-09" db="EMBL/GenBank/DDBJ databases">
        <title>Roseomonas sp. nov., isolated from feces of Tibetan antelopes in the Qinghai-Tibet plateau, China.</title>
        <authorList>
            <person name="Tian Z."/>
        </authorList>
    </citation>
    <scope>NUCLEOTIDE SEQUENCE [LARGE SCALE GENOMIC DNA]</scope>
    <source>
        <strain evidence="3 4">Z23</strain>
        <strain evidence="2 5">Z24</strain>
    </source>
</reference>
<dbReference type="InterPro" id="IPR029052">
    <property type="entry name" value="Metallo-depent_PP-like"/>
</dbReference>
<dbReference type="GO" id="GO:0016787">
    <property type="term" value="F:hydrolase activity"/>
    <property type="evidence" value="ECO:0007669"/>
    <property type="project" value="InterPro"/>
</dbReference>
<evidence type="ECO:0000313" key="5">
    <source>
        <dbReference type="Proteomes" id="UP000278036"/>
    </source>
</evidence>
<accession>A0A3A9JQX3</accession>
<sequence>MAGAGGIVFVGDLHRRWDYLEDGLAALATPPAAAVLLGDMECDAPLDLLAAPLLRRGVAVHWIFGNHDYDGGPEMWANLAAPERNPLTAPGALHGRVAEIGGLRVVGLGGVFRRRVWEPPAPPRLRRRAELEADLNKLDAGWNAAQRQALGEALAAMAIWPEDWEALLGQRADVLVTHEAPSSRPAGAAALEALARSLGARLVVHGHHHVNALSLAPDGLRVLSVAAGWGVDASGAVLWAGEAPRWLGGPPPGWRYAVAP</sequence>
<dbReference type="InParanoid" id="A0A3A9JQX3"/>
<evidence type="ECO:0000313" key="4">
    <source>
        <dbReference type="Proteomes" id="UP000274097"/>
    </source>
</evidence>
<evidence type="ECO:0000313" key="3">
    <source>
        <dbReference type="EMBL" id="RMI19724.1"/>
    </source>
</evidence>
<evidence type="ECO:0000313" key="2">
    <source>
        <dbReference type="EMBL" id="RKK06224.1"/>
    </source>
</evidence>
<dbReference type="SUPFAM" id="SSF56300">
    <property type="entry name" value="Metallo-dependent phosphatases"/>
    <property type="match status" value="1"/>
</dbReference>
<keyword evidence="4" id="KW-1185">Reference proteome</keyword>
<dbReference type="Proteomes" id="UP000278036">
    <property type="component" value="Unassembled WGS sequence"/>
</dbReference>
<dbReference type="EMBL" id="RAQU01000001">
    <property type="protein sequence ID" value="RKK06224.1"/>
    <property type="molecule type" value="Genomic_DNA"/>
</dbReference>
<organism evidence="2 5">
    <name type="scientific">Teichococcus wenyumeiae</name>
    <dbReference type="NCBI Taxonomy" id="2478470"/>
    <lineage>
        <taxon>Bacteria</taxon>
        <taxon>Pseudomonadati</taxon>
        <taxon>Pseudomonadota</taxon>
        <taxon>Alphaproteobacteria</taxon>
        <taxon>Acetobacterales</taxon>
        <taxon>Roseomonadaceae</taxon>
        <taxon>Roseomonas</taxon>
    </lineage>
</organism>
<dbReference type="Gene3D" id="3.60.21.10">
    <property type="match status" value="1"/>
</dbReference>
<dbReference type="InterPro" id="IPR004843">
    <property type="entry name" value="Calcineurin-like_PHP"/>
</dbReference>